<organism evidence="1 2">
    <name type="scientific">Microbacterium bandirmense</name>
    <dbReference type="NCBI Taxonomy" id="3122050"/>
    <lineage>
        <taxon>Bacteria</taxon>
        <taxon>Bacillati</taxon>
        <taxon>Actinomycetota</taxon>
        <taxon>Actinomycetes</taxon>
        <taxon>Micrococcales</taxon>
        <taxon>Microbacteriaceae</taxon>
        <taxon>Microbacterium</taxon>
    </lineage>
</organism>
<comment type="caution">
    <text evidence="1">The sequence shown here is derived from an EMBL/GenBank/DDBJ whole genome shotgun (WGS) entry which is preliminary data.</text>
</comment>
<dbReference type="EMBL" id="JBBDGM010000008">
    <property type="protein sequence ID" value="MEJ1088852.1"/>
    <property type="molecule type" value="Genomic_DNA"/>
</dbReference>
<gene>
    <name evidence="1" type="ORF">WDU99_11025</name>
</gene>
<name>A0ABU8LBZ2_9MICO</name>
<accession>A0ABU8LBZ2</accession>
<proteinExistence type="predicted"/>
<evidence type="ECO:0000313" key="2">
    <source>
        <dbReference type="Proteomes" id="UP001371224"/>
    </source>
</evidence>
<reference evidence="1 2" key="1">
    <citation type="submission" date="2024-02" db="EMBL/GenBank/DDBJ databases">
        <authorList>
            <person name="Saticioglu I.B."/>
        </authorList>
    </citation>
    <scope>NUCLEOTIDE SEQUENCE [LARGE SCALE GENOMIC DNA]</scope>
    <source>
        <strain evidence="1 2">Mu-80</strain>
    </source>
</reference>
<sequence length="256" mass="26219">MATGLAAQRPRRRARWPWVVLIVVVLLAVLVVAAEIIARSIVPSTVRSLVIDELDLPADQQLDVQASGILLPQLIGGSLERLDLSSDAVTIGGITGAADVTATDVPLRGGALGSAGGTISIDQSQFASLLERSELPVSEITLDEPDVTVHGGIPVFGREIALALTLTPAADDGDVMLTPVSAQVAGNEVDLQRLAALLGGVGEALAGPQRVCIADQLPAGITLTGLRIEGTAVVADITADGRIAVDETLLDPGTCP</sequence>
<dbReference type="RefSeq" id="WP_337332513.1">
    <property type="nucleotide sequence ID" value="NZ_JBBDGM010000008.1"/>
</dbReference>
<keyword evidence="2" id="KW-1185">Reference proteome</keyword>
<dbReference type="Pfam" id="PF11209">
    <property type="entry name" value="LmeA"/>
    <property type="match status" value="1"/>
</dbReference>
<evidence type="ECO:0000313" key="1">
    <source>
        <dbReference type="EMBL" id="MEJ1088852.1"/>
    </source>
</evidence>
<protein>
    <submittedName>
        <fullName evidence="1">DUF2993 domain-containing protein</fullName>
    </submittedName>
</protein>
<dbReference type="Proteomes" id="UP001371224">
    <property type="component" value="Unassembled WGS sequence"/>
</dbReference>
<dbReference type="InterPro" id="IPR021373">
    <property type="entry name" value="DUF2993"/>
</dbReference>